<dbReference type="RefSeq" id="WP_143984774.1">
    <property type="nucleotide sequence ID" value="NZ_CP041692.1"/>
</dbReference>
<organism evidence="2 3">
    <name type="scientific">Microlunatus elymi</name>
    <dbReference type="NCBI Taxonomy" id="2596828"/>
    <lineage>
        <taxon>Bacteria</taxon>
        <taxon>Bacillati</taxon>
        <taxon>Actinomycetota</taxon>
        <taxon>Actinomycetes</taxon>
        <taxon>Propionibacteriales</taxon>
        <taxon>Propionibacteriaceae</taxon>
        <taxon>Microlunatus</taxon>
    </lineage>
</organism>
<dbReference type="OrthoDB" id="5195277at2"/>
<keyword evidence="1" id="KW-0812">Transmembrane</keyword>
<reference evidence="2 3" key="1">
    <citation type="submission" date="2019-07" db="EMBL/GenBank/DDBJ databases">
        <title>Microlunatus dokdonensis sp. nov. isolated from the rhizospheric soil of the wild plant Elymus tsukushiensis.</title>
        <authorList>
            <person name="Ghim S.-Y."/>
            <person name="Hwang Y.-J."/>
            <person name="Son J.-S."/>
            <person name="Shin J.-H."/>
        </authorList>
    </citation>
    <scope>NUCLEOTIDE SEQUENCE [LARGE SCALE GENOMIC DNA]</scope>
    <source>
        <strain evidence="2 3">KUDC0627</strain>
    </source>
</reference>
<keyword evidence="1" id="KW-1133">Transmembrane helix</keyword>
<name>A0A516PUA8_9ACTN</name>
<sequence>MTSSDLVFRLLPLAFLVGGILMLIFGVRTAVGVRHRRLTWLRYQGEAFDYVWDNSGDSSTQHWMIRWIDNQGVQRTARNPYGVSGGTLKSFPFPVEILVNPDDPRQGQVAGGAQSGLTVAIAFIAAGVVFALVGAVWSVSTLIN</sequence>
<evidence type="ECO:0000313" key="3">
    <source>
        <dbReference type="Proteomes" id="UP000319263"/>
    </source>
</evidence>
<feature type="transmembrane region" description="Helical" evidence="1">
    <location>
        <begin position="6"/>
        <end position="27"/>
    </location>
</feature>
<dbReference type="EMBL" id="CP041692">
    <property type="protein sequence ID" value="QDP94785.1"/>
    <property type="molecule type" value="Genomic_DNA"/>
</dbReference>
<keyword evidence="1" id="KW-0472">Membrane</keyword>
<keyword evidence="3" id="KW-1185">Reference proteome</keyword>
<dbReference type="AlphaFoldDB" id="A0A516PUA8"/>
<protein>
    <submittedName>
        <fullName evidence="2">DUF3592 domain-containing protein</fullName>
    </submittedName>
</protein>
<evidence type="ECO:0000256" key="1">
    <source>
        <dbReference type="SAM" id="Phobius"/>
    </source>
</evidence>
<accession>A0A516PUA8</accession>
<evidence type="ECO:0000313" key="2">
    <source>
        <dbReference type="EMBL" id="QDP94785.1"/>
    </source>
</evidence>
<feature type="transmembrane region" description="Helical" evidence="1">
    <location>
        <begin position="115"/>
        <end position="139"/>
    </location>
</feature>
<proteinExistence type="predicted"/>
<dbReference type="KEGG" id="mik:FOE78_01615"/>
<gene>
    <name evidence="2" type="ORF">FOE78_01615</name>
</gene>
<dbReference type="Proteomes" id="UP000319263">
    <property type="component" value="Chromosome"/>
</dbReference>